<dbReference type="CDD" id="cd16917">
    <property type="entry name" value="HATPase_UhpB-NarQ-NarX-like"/>
    <property type="match status" value="1"/>
</dbReference>
<comment type="catalytic activity">
    <reaction evidence="1">
        <text>ATP + protein L-histidine = ADP + protein N-phospho-L-histidine.</text>
        <dbReference type="EC" id="2.7.13.3"/>
    </reaction>
</comment>
<dbReference type="Proteomes" id="UP000051442">
    <property type="component" value="Unassembled WGS sequence"/>
</dbReference>
<dbReference type="Gene3D" id="3.30.565.10">
    <property type="entry name" value="Histidine kinase-like ATPase, C-terminal domain"/>
    <property type="match status" value="1"/>
</dbReference>
<dbReference type="InterPro" id="IPR036890">
    <property type="entry name" value="HATPase_C_sf"/>
</dbReference>
<dbReference type="InterPro" id="IPR017205">
    <property type="entry name" value="Sig_transdc_His_kinase_ChrS"/>
</dbReference>
<feature type="domain" description="Signal transduction histidine kinase subgroup 3 dimerisation and phosphoacceptor" evidence="8">
    <location>
        <begin position="231"/>
        <end position="298"/>
    </location>
</feature>
<evidence type="ECO:0000256" key="5">
    <source>
        <dbReference type="ARBA" id="ARBA00023012"/>
    </source>
</evidence>
<evidence type="ECO:0000256" key="4">
    <source>
        <dbReference type="ARBA" id="ARBA00022777"/>
    </source>
</evidence>
<dbReference type="Pfam" id="PF07730">
    <property type="entry name" value="HisKA_3"/>
    <property type="match status" value="1"/>
</dbReference>
<dbReference type="GO" id="GO:0000155">
    <property type="term" value="F:phosphorelay sensor kinase activity"/>
    <property type="evidence" value="ECO:0007669"/>
    <property type="project" value="InterPro"/>
</dbReference>
<evidence type="ECO:0000313" key="9">
    <source>
        <dbReference type="EMBL" id="KRN21719.1"/>
    </source>
</evidence>
<organism evidence="9 10">
    <name type="scientific">Secundilactobacillus similis DSM 23365 = JCM 2765</name>
    <dbReference type="NCBI Taxonomy" id="1423804"/>
    <lineage>
        <taxon>Bacteria</taxon>
        <taxon>Bacillati</taxon>
        <taxon>Bacillota</taxon>
        <taxon>Bacilli</taxon>
        <taxon>Lactobacillales</taxon>
        <taxon>Lactobacillaceae</taxon>
        <taxon>Secundilactobacillus</taxon>
    </lineage>
</organism>
<evidence type="ECO:0000256" key="6">
    <source>
        <dbReference type="SAM" id="Phobius"/>
    </source>
</evidence>
<accession>A0A0R2F861</accession>
<protein>
    <recommendedName>
        <fullName evidence="2">histidine kinase</fullName>
        <ecNumber evidence="2">2.7.13.3</ecNumber>
    </recommendedName>
</protein>
<keyword evidence="6" id="KW-0812">Transmembrane</keyword>
<dbReference type="AlphaFoldDB" id="A0A0R2F861"/>
<evidence type="ECO:0000259" key="8">
    <source>
        <dbReference type="Pfam" id="PF07730"/>
    </source>
</evidence>
<dbReference type="Gene3D" id="1.20.5.1930">
    <property type="match status" value="1"/>
</dbReference>
<dbReference type="InterPro" id="IPR011712">
    <property type="entry name" value="Sig_transdc_His_kin_sub3_dim/P"/>
</dbReference>
<name>A0A0R2F861_9LACO</name>
<dbReference type="PATRIC" id="fig|1423804.4.peg.968"/>
<evidence type="ECO:0000313" key="10">
    <source>
        <dbReference type="Proteomes" id="UP000051442"/>
    </source>
</evidence>
<dbReference type="InterPro" id="IPR050482">
    <property type="entry name" value="Sensor_HK_TwoCompSys"/>
</dbReference>
<dbReference type="Pfam" id="PF02518">
    <property type="entry name" value="HATPase_c"/>
    <property type="match status" value="1"/>
</dbReference>
<dbReference type="PIRSF" id="PIRSF037434">
    <property type="entry name" value="STHK_ChrS"/>
    <property type="match status" value="1"/>
</dbReference>
<reference evidence="9 10" key="1">
    <citation type="journal article" date="2015" name="Genome Announc.">
        <title>Expanding the biotechnology potential of lactobacilli through comparative genomics of 213 strains and associated genera.</title>
        <authorList>
            <person name="Sun Z."/>
            <person name="Harris H.M."/>
            <person name="McCann A."/>
            <person name="Guo C."/>
            <person name="Argimon S."/>
            <person name="Zhang W."/>
            <person name="Yang X."/>
            <person name="Jeffery I.B."/>
            <person name="Cooney J.C."/>
            <person name="Kagawa T.F."/>
            <person name="Liu W."/>
            <person name="Song Y."/>
            <person name="Salvetti E."/>
            <person name="Wrobel A."/>
            <person name="Rasinkangas P."/>
            <person name="Parkhill J."/>
            <person name="Rea M.C."/>
            <person name="O'Sullivan O."/>
            <person name="Ritari J."/>
            <person name="Douillard F.P."/>
            <person name="Paul Ross R."/>
            <person name="Yang R."/>
            <person name="Briner A.E."/>
            <person name="Felis G.E."/>
            <person name="de Vos W.M."/>
            <person name="Barrangou R."/>
            <person name="Klaenhammer T.R."/>
            <person name="Caufield P.W."/>
            <person name="Cui Y."/>
            <person name="Zhang H."/>
            <person name="O'Toole P.W."/>
        </authorList>
    </citation>
    <scope>NUCLEOTIDE SEQUENCE [LARGE SCALE GENOMIC DNA]</scope>
    <source>
        <strain evidence="9 10">DSM 23365</strain>
    </source>
</reference>
<dbReference type="EC" id="2.7.13.3" evidence="2"/>
<feature type="transmembrane region" description="Helical" evidence="6">
    <location>
        <begin position="105"/>
        <end position="122"/>
    </location>
</feature>
<feature type="transmembrane region" description="Helical" evidence="6">
    <location>
        <begin position="79"/>
        <end position="99"/>
    </location>
</feature>
<dbReference type="STRING" id="1423804.FD14_GL000900"/>
<dbReference type="InterPro" id="IPR003594">
    <property type="entry name" value="HATPase_dom"/>
</dbReference>
<sequence length="437" mass="49651">MYNLSQLNHLKELNFSMTQPTEAQKIQTLRAIRGPLIVWMIMIGFVAVYVSTSAIALIRTHISNKQFQLLSRYAPSHQSLIPFFILLATVCLIATIWFGPKLYQHRRYLLIGCPMLLLLIYIRFMPTSAPVLMIGTYPVFTIESIVAYNNSKRILRYVTTVYLFMWGAYSIAVGWMMALVTLESFGFVMMMVFYYWRFYQRQVQERERVENLYTELQLAYTQVETSTIRAERQRVARELHDTLTQGLAGTVMQLEAAKSFLEQGNTERTAEIIDNSIDVARGALHESRITLTDLRSTTEESLPARLHLVTEAIRKNYQVTTTTKINDIPDYSPSQLTEITRIVTEALTNVAKHANTDQALLTSSLHDDIFKLKIIDFGAGFDMSSQSKKKMAGHFGLQGLQERATRLDGVITVVSAPDEGTTVTLTMPATRKELANS</sequence>
<feature type="transmembrane region" description="Helical" evidence="6">
    <location>
        <begin position="168"/>
        <end position="196"/>
    </location>
</feature>
<comment type="caution">
    <text evidence="9">The sequence shown here is derived from an EMBL/GenBank/DDBJ whole genome shotgun (WGS) entry which is preliminary data.</text>
</comment>
<evidence type="ECO:0000259" key="7">
    <source>
        <dbReference type="Pfam" id="PF02518"/>
    </source>
</evidence>
<keyword evidence="6" id="KW-0472">Membrane</keyword>
<keyword evidence="10" id="KW-1185">Reference proteome</keyword>
<keyword evidence="5" id="KW-0902">Two-component regulatory system</keyword>
<keyword evidence="4 9" id="KW-0418">Kinase</keyword>
<gene>
    <name evidence="9" type="ORF">FD14_GL000900</name>
</gene>
<keyword evidence="3" id="KW-0808">Transferase</keyword>
<keyword evidence="6" id="KW-1133">Transmembrane helix</keyword>
<feature type="domain" description="Histidine kinase/HSP90-like ATPase" evidence="7">
    <location>
        <begin position="338"/>
        <end position="430"/>
    </location>
</feature>
<dbReference type="PANTHER" id="PTHR24421:SF62">
    <property type="entry name" value="SENSORY TRANSDUCTION HISTIDINE KINASE"/>
    <property type="match status" value="1"/>
</dbReference>
<feature type="transmembrane region" description="Helical" evidence="6">
    <location>
        <begin position="129"/>
        <end position="148"/>
    </location>
</feature>
<dbReference type="GO" id="GO:0046983">
    <property type="term" value="F:protein dimerization activity"/>
    <property type="evidence" value="ECO:0007669"/>
    <property type="project" value="InterPro"/>
</dbReference>
<evidence type="ECO:0000256" key="2">
    <source>
        <dbReference type="ARBA" id="ARBA00012438"/>
    </source>
</evidence>
<feature type="transmembrane region" description="Helical" evidence="6">
    <location>
        <begin position="36"/>
        <end position="58"/>
    </location>
</feature>
<dbReference type="EMBL" id="AYZM01000105">
    <property type="protein sequence ID" value="KRN21719.1"/>
    <property type="molecule type" value="Genomic_DNA"/>
</dbReference>
<dbReference type="SUPFAM" id="SSF55874">
    <property type="entry name" value="ATPase domain of HSP90 chaperone/DNA topoisomerase II/histidine kinase"/>
    <property type="match status" value="1"/>
</dbReference>
<evidence type="ECO:0000256" key="1">
    <source>
        <dbReference type="ARBA" id="ARBA00000085"/>
    </source>
</evidence>
<proteinExistence type="predicted"/>
<evidence type="ECO:0000256" key="3">
    <source>
        <dbReference type="ARBA" id="ARBA00022679"/>
    </source>
</evidence>
<dbReference type="PANTHER" id="PTHR24421">
    <property type="entry name" value="NITRATE/NITRITE SENSOR PROTEIN NARX-RELATED"/>
    <property type="match status" value="1"/>
</dbReference>
<dbReference type="GO" id="GO:0016020">
    <property type="term" value="C:membrane"/>
    <property type="evidence" value="ECO:0007669"/>
    <property type="project" value="InterPro"/>
</dbReference>